<feature type="transmembrane region" description="Helical" evidence="1">
    <location>
        <begin position="91"/>
        <end position="113"/>
    </location>
</feature>
<feature type="transmembrane region" description="Helical" evidence="1">
    <location>
        <begin position="60"/>
        <end position="79"/>
    </location>
</feature>
<feature type="transmembrane region" description="Helical" evidence="1">
    <location>
        <begin position="125"/>
        <end position="146"/>
    </location>
</feature>
<sequence>MNSLGSRLRAIGITVGFFAASAFVLLGTIWALAALPFTIPGLAELASYRPHDSIGAVSDFRIIAVLSAAYLAAMALVVLIDMPYCDKMLAIFADVLLMAVAAIWGFIFGYWLLLRLAGYENFLDLNYILASLIAPFVVFVASLVPLPRLRHPFILRLLVALVLLAGAPFLLLHLGS</sequence>
<keyword evidence="1" id="KW-0812">Transmembrane</keyword>
<keyword evidence="1" id="KW-0472">Membrane</keyword>
<keyword evidence="1" id="KW-1133">Transmembrane helix</keyword>
<dbReference type="OrthoDB" id="7960505at2"/>
<gene>
    <name evidence="2" type="ORF">GCM10011499_23990</name>
</gene>
<protein>
    <submittedName>
        <fullName evidence="2">Uncharacterized protein</fullName>
    </submittedName>
</protein>
<evidence type="ECO:0000313" key="2">
    <source>
        <dbReference type="EMBL" id="GGA53065.1"/>
    </source>
</evidence>
<organism evidence="2 3">
    <name type="scientific">Pelagibacterium lentulum</name>
    <dbReference type="NCBI Taxonomy" id="2029865"/>
    <lineage>
        <taxon>Bacteria</taxon>
        <taxon>Pseudomonadati</taxon>
        <taxon>Pseudomonadota</taxon>
        <taxon>Alphaproteobacteria</taxon>
        <taxon>Hyphomicrobiales</taxon>
        <taxon>Devosiaceae</taxon>
        <taxon>Pelagibacterium</taxon>
    </lineage>
</organism>
<evidence type="ECO:0000256" key="1">
    <source>
        <dbReference type="SAM" id="Phobius"/>
    </source>
</evidence>
<dbReference type="RefSeq" id="WP_127071005.1">
    <property type="nucleotide sequence ID" value="NZ_BMKB01000003.1"/>
</dbReference>
<comment type="caution">
    <text evidence="2">The sequence shown here is derived from an EMBL/GenBank/DDBJ whole genome shotgun (WGS) entry which is preliminary data.</text>
</comment>
<keyword evidence="3" id="KW-1185">Reference proteome</keyword>
<accession>A0A916VYU6</accession>
<feature type="transmembrane region" description="Helical" evidence="1">
    <location>
        <begin position="153"/>
        <end position="174"/>
    </location>
</feature>
<name>A0A916VYU6_9HYPH</name>
<dbReference type="Proteomes" id="UP000596977">
    <property type="component" value="Unassembled WGS sequence"/>
</dbReference>
<evidence type="ECO:0000313" key="3">
    <source>
        <dbReference type="Proteomes" id="UP000596977"/>
    </source>
</evidence>
<dbReference type="EMBL" id="BMKB01000003">
    <property type="protein sequence ID" value="GGA53065.1"/>
    <property type="molecule type" value="Genomic_DNA"/>
</dbReference>
<proteinExistence type="predicted"/>
<feature type="transmembrane region" description="Helical" evidence="1">
    <location>
        <begin position="12"/>
        <end position="40"/>
    </location>
</feature>
<reference evidence="2 3" key="1">
    <citation type="journal article" date="2014" name="Int. J. Syst. Evol. Microbiol.">
        <title>Complete genome sequence of Corynebacterium casei LMG S-19264T (=DSM 44701T), isolated from a smear-ripened cheese.</title>
        <authorList>
            <consortium name="US DOE Joint Genome Institute (JGI-PGF)"/>
            <person name="Walter F."/>
            <person name="Albersmeier A."/>
            <person name="Kalinowski J."/>
            <person name="Ruckert C."/>
        </authorList>
    </citation>
    <scope>NUCLEOTIDE SEQUENCE [LARGE SCALE GENOMIC DNA]</scope>
    <source>
        <strain evidence="2 3">CGMCC 1.15896</strain>
    </source>
</reference>
<dbReference type="AlphaFoldDB" id="A0A916VYU6"/>